<dbReference type="Gene3D" id="1.20.141.10">
    <property type="entry name" value="Chitosanase, subunit A, domain 1"/>
    <property type="match status" value="1"/>
</dbReference>
<proteinExistence type="inferred from homology"/>
<dbReference type="InterPro" id="IPR046450">
    <property type="entry name" value="PA_dom_sf"/>
</dbReference>
<sequence length="2024" mass="213580">MLLTIALLMGWGYRVALLSEPVAASTLPPAPTAAQPPAAPPLHPPPPRPPAPPYSWVPLSVDQRRRADELVTVFENSSLEPKYNFAADLGDGRGITFGRAGFTTGTGDGLWVVNKYVQARPVNNTLAPFVPALARILAERTGNASALSEEALLALAANVTAHDITGTLDWGAEDYGTPVNDTSGLDGFIEAVQALGGDPIFRQVQDSAMDSLYYNPSQRASAALGLRLPLSKAQLYDAWVQHGSADPQSPVFARSANGIISFVDKKLGGYPLQGVNETQWLELFLQRRRYVLSVTDDVWAASTPRVDLYKWLIEAGALQLDRPMRLLWDRCTAVDPAVGYHPRGPCTNQTAGVVSVGGVDYGTFNIPMNMMPSVSVALVWLLAVVGAALVECSGASALPSVRLRTRTLHLDDARLERQRRLLEAAAPQPLDHRTADERWGALRGGQQFLLTHRPGLAAEQQAELRGHVGAAGCHAVGLVPEHTVLLVGPPGAAAGLARSTHVLHVAPLEADDKLAPEWQAVLQQQLPAVLDWLTQRPAVQWVAPAAVARATNWRAAAVAQSGRGPPNTPSANGADPAVDPGIFPLWAANITGAGQVIGVADTGLDHRHCFVADPEVDWEAHTRVQDRVRIFESPQHRKIRYYRAFADTRDDNGHGSHVAGTLAGLLAGTSLEEEVAKGANSSAGMAPGAKLAVFDLGLGPRLAMAVPSELADNYFGFTTAVGAMVHSNSWSTASTSYDELASTLDWYAYNNPDVLIVVAAGNFGNRTWSSQSSGDFTVMSPGLSKNALAVGATQTWGEASPAPGNFTVFDATVRAGDAHHFRVLKAFAPSAEALLGSAPLALVRPLPTNACQPLLNAAQVKGAVLLASWGKEECKLADKVWKAQEAGAAALLLFPSSGRDTYAVPRDSEVETVVNIPVLTIPRTLGQELELWLDGIAAGANVTISFSAAQNTSSSGSSIENIALYSSRGPTPDDYRIKPDLVAPGTVLSAAAGAATELGTEPDNCKVVTDRGTSMATPVVAGSAALLRQYLTDGFYPSGKANPADAFVPSAALLRALLIGGAAPVGGVEANTGLPLDPPPSSRQGFGRVHLGNSVHLVGNPSTTNLALLDRVRITQGTKHEYKVQATGGPLSVTLVWNDYPAPPAAERILIIDLDLAVRPAGLNGTLLLGNGGSAAGAALPDRENTVERVALQRFPAGEVTITVVGANVSDWLPLPATYALVVQGNFSGSLERPDAPSPAELFAASPVVTSGPSGLTNSSTATFEFESRNGIPGTGYQCSLRKLMTPTSLQLLDWNQTGCKDTATYTGLASGSYEFRVWGEQGTIASRFFEVDADTPTVAWGSTSVADGGTTSSANATFEFNGTDSTGVRFTCTLTASNASPLQPGVVTTAGNSSEQAVPLGQPFPCASPLVLRWLLPAAWQLEVAGRDAVGNAAPPLRISWAVQLNAGAGPLVRFTSGPFGVQQSSGLPNFTWVALGADGRALAGDNSSFECSLRSQGQHGDLAWEPCSSPYTLQGSGLRLGQHTFRARLAGSTADAAWAVSTIHLTASATCPPPASLAPRTWDCAGPTSPAVRDAECGALGQRCCKVAQEDADGVYEELFTCGSDDLFCLSFENEDEGVSSPTAEVPEKPSLCVRRPAGCGDSIGAPCCPARNQTWDQAARRHAPSCNLPLDTALCVPAVDTSGSQSSFSAMAEKVVTLEQYQALKKNPNDTSVLDFFQWGTCTDRAEAMQLVGLPECGEPGGPCTPELCGPANRTCPDGYKCAAPYASSNVTLPHDLPWPVSGVCLELEDPPTNCGQLGQQCCRTGIYRANNSEGFIQPPQAFCWGEDVYCSTLKRDLTEGPLPSAASKCLKIPKLGVDCGGPGQACCIPWGEIISDKPKLLPRTTCQDGAVCEYNVTKGETPLCVPNAPNCGRLNEPCCRWQNALGVTLFRCFDKGSYCPRLSMYSNPWDPPEKWTSTGPSDTTCRPCQKQMAERYQYTCDIKGSLPLSAEEESERQQLESDIEQRIKGPAAPLSPAPAA</sequence>
<name>A0A2P6TIL7_CHLSO</name>
<dbReference type="Gene3D" id="3.30.386.10">
    <property type="entry name" value="Chitosanase, subunit A, domain 2"/>
    <property type="match status" value="1"/>
</dbReference>
<dbReference type="Pfam" id="PF00082">
    <property type="entry name" value="Peptidase_S8"/>
    <property type="match status" value="1"/>
</dbReference>
<dbReference type="InterPro" id="IPR008979">
    <property type="entry name" value="Galactose-bd-like_sf"/>
</dbReference>
<feature type="active site" description="Charge relay system" evidence="4 5">
    <location>
        <position position="1014"/>
    </location>
</feature>
<feature type="domain" description="PA" evidence="9">
    <location>
        <begin position="838"/>
        <end position="929"/>
    </location>
</feature>
<dbReference type="SUPFAM" id="SSF53955">
    <property type="entry name" value="Lysozyme-like"/>
    <property type="match status" value="2"/>
</dbReference>
<dbReference type="GO" id="GO:0004252">
    <property type="term" value="F:serine-type endopeptidase activity"/>
    <property type="evidence" value="ECO:0007669"/>
    <property type="project" value="UniProtKB-UniRule"/>
</dbReference>
<feature type="active site" description="Charge relay system" evidence="4 5">
    <location>
        <position position="654"/>
    </location>
</feature>
<dbReference type="Pfam" id="PF02225">
    <property type="entry name" value="PA"/>
    <property type="match status" value="1"/>
</dbReference>
<dbReference type="PANTHER" id="PTHR43399:SF5">
    <property type="entry name" value="PEPTIDASE S8 FAMILY WITH PROTEASE-ASSOCIATED DOMAIN"/>
    <property type="match status" value="1"/>
</dbReference>
<dbReference type="InterPro" id="IPR003137">
    <property type="entry name" value="PA_domain"/>
</dbReference>
<dbReference type="SUPFAM" id="SSF52743">
    <property type="entry name" value="Subtilisin-like"/>
    <property type="match status" value="1"/>
</dbReference>
<feature type="compositionally biased region" description="Basic and acidic residues" evidence="6">
    <location>
        <begin position="1999"/>
        <end position="2011"/>
    </location>
</feature>
<evidence type="ECO:0000256" key="3">
    <source>
        <dbReference type="ARBA" id="ARBA00022825"/>
    </source>
</evidence>
<evidence type="ECO:0000313" key="10">
    <source>
        <dbReference type="EMBL" id="PRW39091.1"/>
    </source>
</evidence>
<dbReference type="InterPro" id="IPR015500">
    <property type="entry name" value="Peptidase_S8_subtilisin-rel"/>
</dbReference>
<dbReference type="GO" id="GO:0006508">
    <property type="term" value="P:proteolysis"/>
    <property type="evidence" value="ECO:0007669"/>
    <property type="project" value="UniProtKB-KW"/>
</dbReference>
<dbReference type="InterPro" id="IPR051048">
    <property type="entry name" value="Peptidase_S8/S53_subtilisin"/>
</dbReference>
<dbReference type="Gene3D" id="3.40.50.200">
    <property type="entry name" value="Peptidase S8/S53 domain"/>
    <property type="match status" value="2"/>
</dbReference>
<comment type="caution">
    <text evidence="10">The sequence shown here is derived from an EMBL/GenBank/DDBJ whole genome shotgun (WGS) entry which is preliminary data.</text>
</comment>
<evidence type="ECO:0000259" key="8">
    <source>
        <dbReference type="Pfam" id="PF00082"/>
    </source>
</evidence>
<reference evidence="10 11" key="1">
    <citation type="journal article" date="2018" name="Plant J.">
        <title>Genome sequences of Chlorella sorokiniana UTEX 1602 and Micractinium conductrix SAG 241.80: implications to maltose excretion by a green alga.</title>
        <authorList>
            <person name="Arriola M.B."/>
            <person name="Velmurugan N."/>
            <person name="Zhang Y."/>
            <person name="Plunkett M.H."/>
            <person name="Hondzo H."/>
            <person name="Barney B.M."/>
        </authorList>
    </citation>
    <scope>NUCLEOTIDE SEQUENCE [LARGE SCALE GENOMIC DNA]</scope>
    <source>
        <strain evidence="11">UTEX 1602</strain>
    </source>
</reference>
<feature type="signal peptide" evidence="7">
    <location>
        <begin position="1"/>
        <end position="18"/>
    </location>
</feature>
<dbReference type="InterPro" id="IPR023828">
    <property type="entry name" value="Peptidase_S8_Ser-AS"/>
</dbReference>
<feature type="compositionally biased region" description="Low complexity" evidence="6">
    <location>
        <begin position="27"/>
        <end position="36"/>
    </location>
</feature>
<feature type="region of interest" description="Disordered" evidence="6">
    <location>
        <begin position="27"/>
        <end position="54"/>
    </location>
</feature>
<feature type="active site" description="Charge relay system" evidence="4 5">
    <location>
        <position position="601"/>
    </location>
</feature>
<evidence type="ECO:0000256" key="2">
    <source>
        <dbReference type="ARBA" id="ARBA00022801"/>
    </source>
</evidence>
<dbReference type="Proteomes" id="UP000239899">
    <property type="component" value="Unassembled WGS sequence"/>
</dbReference>
<dbReference type="GO" id="GO:0005576">
    <property type="term" value="C:extracellular region"/>
    <property type="evidence" value="ECO:0007669"/>
    <property type="project" value="InterPro"/>
</dbReference>
<feature type="region of interest" description="Disordered" evidence="6">
    <location>
        <begin position="1992"/>
        <end position="2024"/>
    </location>
</feature>
<evidence type="ECO:0000313" key="11">
    <source>
        <dbReference type="Proteomes" id="UP000239899"/>
    </source>
</evidence>
<organism evidence="10 11">
    <name type="scientific">Chlorella sorokiniana</name>
    <name type="common">Freshwater green alga</name>
    <dbReference type="NCBI Taxonomy" id="3076"/>
    <lineage>
        <taxon>Eukaryota</taxon>
        <taxon>Viridiplantae</taxon>
        <taxon>Chlorophyta</taxon>
        <taxon>core chlorophytes</taxon>
        <taxon>Trebouxiophyceae</taxon>
        <taxon>Chlorellales</taxon>
        <taxon>Chlorellaceae</taxon>
        <taxon>Chlorella clade</taxon>
        <taxon>Chlorella</taxon>
    </lineage>
</organism>
<dbReference type="SUPFAM" id="SSF52025">
    <property type="entry name" value="PA domain"/>
    <property type="match status" value="1"/>
</dbReference>
<keyword evidence="7" id="KW-0732">Signal</keyword>
<evidence type="ECO:0000256" key="1">
    <source>
        <dbReference type="ARBA" id="ARBA00022670"/>
    </source>
</evidence>
<evidence type="ECO:0000256" key="5">
    <source>
        <dbReference type="PROSITE-ProRule" id="PRU01240"/>
    </source>
</evidence>
<feature type="chain" id="PRO_5015157813" evidence="7">
    <location>
        <begin position="19"/>
        <end position="2024"/>
    </location>
</feature>
<dbReference type="PROSITE" id="PS00138">
    <property type="entry name" value="SUBTILASE_SER"/>
    <property type="match status" value="1"/>
</dbReference>
<evidence type="ECO:0000256" key="6">
    <source>
        <dbReference type="SAM" id="MobiDB-lite"/>
    </source>
</evidence>
<evidence type="ECO:0000256" key="4">
    <source>
        <dbReference type="PIRSR" id="PIRSR615500-1"/>
    </source>
</evidence>
<dbReference type="PRINTS" id="PR00723">
    <property type="entry name" value="SUBTILISIN"/>
</dbReference>
<dbReference type="GO" id="GO:0016977">
    <property type="term" value="F:chitosanase activity"/>
    <property type="evidence" value="ECO:0007669"/>
    <property type="project" value="InterPro"/>
</dbReference>
<dbReference type="InterPro" id="IPR022398">
    <property type="entry name" value="Peptidase_S8_His-AS"/>
</dbReference>
<dbReference type="PROSITE" id="PS51892">
    <property type="entry name" value="SUBTILASE"/>
    <property type="match status" value="1"/>
</dbReference>
<keyword evidence="11" id="KW-1185">Reference proteome</keyword>
<dbReference type="InterPro" id="IPR000209">
    <property type="entry name" value="Peptidase_S8/S53_dom"/>
</dbReference>
<dbReference type="SUPFAM" id="SSF49785">
    <property type="entry name" value="Galactose-binding domain-like"/>
    <property type="match status" value="1"/>
</dbReference>
<dbReference type="CDD" id="cd00978">
    <property type="entry name" value="chitosanase_GH46"/>
    <property type="match status" value="1"/>
</dbReference>
<comment type="similarity">
    <text evidence="5">Belongs to the peptidase S8 family.</text>
</comment>
<gene>
    <name evidence="10" type="ORF">C2E21_6984</name>
</gene>
<dbReference type="Pfam" id="PF01374">
    <property type="entry name" value="Glyco_hydro_46"/>
    <property type="match status" value="2"/>
</dbReference>
<dbReference type="GO" id="GO:0005975">
    <property type="term" value="P:carbohydrate metabolic process"/>
    <property type="evidence" value="ECO:0007669"/>
    <property type="project" value="InterPro"/>
</dbReference>
<keyword evidence="3 5" id="KW-0720">Serine protease</keyword>
<dbReference type="InterPro" id="IPR023099">
    <property type="entry name" value="Glyco_hydro_46_N"/>
</dbReference>
<dbReference type="PROSITE" id="PS00137">
    <property type="entry name" value="SUBTILASE_HIS"/>
    <property type="match status" value="1"/>
</dbReference>
<dbReference type="InterPro" id="IPR034058">
    <property type="entry name" value="TagA/B/C/D_pept_dom"/>
</dbReference>
<dbReference type="Gene3D" id="2.60.120.380">
    <property type="match status" value="1"/>
</dbReference>
<accession>A0A2P6TIL7</accession>
<evidence type="ECO:0000256" key="7">
    <source>
        <dbReference type="SAM" id="SignalP"/>
    </source>
</evidence>
<dbReference type="CDD" id="cd00538">
    <property type="entry name" value="PA"/>
    <property type="match status" value="1"/>
</dbReference>
<feature type="domain" description="Peptidase S8/S53" evidence="8">
    <location>
        <begin position="592"/>
        <end position="1062"/>
    </location>
</feature>
<dbReference type="OrthoDB" id="509353at2759"/>
<keyword evidence="1 5" id="KW-0645">Protease</keyword>
<evidence type="ECO:0000259" key="9">
    <source>
        <dbReference type="Pfam" id="PF02225"/>
    </source>
</evidence>
<keyword evidence="2 5" id="KW-0378">Hydrolase</keyword>
<dbReference type="InterPro" id="IPR000400">
    <property type="entry name" value="Glyco_hydro_46"/>
</dbReference>
<dbReference type="EMBL" id="LHPG02000014">
    <property type="protein sequence ID" value="PRW39091.1"/>
    <property type="molecule type" value="Genomic_DNA"/>
</dbReference>
<protein>
    <submittedName>
        <fullName evidence="10">Serine protease ABC transporter B family tagA</fullName>
    </submittedName>
</protein>
<dbReference type="CDD" id="cd04842">
    <property type="entry name" value="Peptidases_S8_Kp43_protease"/>
    <property type="match status" value="1"/>
</dbReference>
<feature type="compositionally biased region" description="Pro residues" evidence="6">
    <location>
        <begin position="37"/>
        <end position="54"/>
    </location>
</feature>
<dbReference type="PANTHER" id="PTHR43399">
    <property type="entry name" value="SUBTILISIN-RELATED"/>
    <property type="match status" value="1"/>
</dbReference>
<dbReference type="InterPro" id="IPR036852">
    <property type="entry name" value="Peptidase_S8/S53_dom_sf"/>
</dbReference>
<dbReference type="InterPro" id="IPR023346">
    <property type="entry name" value="Lysozyme-like_dom_sf"/>
</dbReference>